<dbReference type="Proteomes" id="UP000599523">
    <property type="component" value="Unassembled WGS sequence"/>
</dbReference>
<feature type="domain" description="MobA-like NTP transferase" evidence="2">
    <location>
        <begin position="19"/>
        <end position="180"/>
    </location>
</feature>
<dbReference type="Pfam" id="PF12804">
    <property type="entry name" value="NTP_transf_3"/>
    <property type="match status" value="1"/>
</dbReference>
<keyword evidence="1" id="KW-0460">Magnesium</keyword>
<evidence type="ECO:0000259" key="2">
    <source>
        <dbReference type="Pfam" id="PF12804"/>
    </source>
</evidence>
<name>A0A972FAM3_9RHOO</name>
<keyword evidence="4" id="KW-1185">Reference proteome</keyword>
<accession>A0A972FAM3</accession>
<dbReference type="GO" id="GO:0016779">
    <property type="term" value="F:nucleotidyltransferase activity"/>
    <property type="evidence" value="ECO:0007669"/>
    <property type="project" value="UniProtKB-ARBA"/>
</dbReference>
<dbReference type="CDD" id="cd04182">
    <property type="entry name" value="GT_2_like_f"/>
    <property type="match status" value="1"/>
</dbReference>
<organism evidence="3 4">
    <name type="scientific">Azoarcus taiwanensis</name>
    <dbReference type="NCBI Taxonomy" id="666964"/>
    <lineage>
        <taxon>Bacteria</taxon>
        <taxon>Pseudomonadati</taxon>
        <taxon>Pseudomonadota</taxon>
        <taxon>Betaproteobacteria</taxon>
        <taxon>Rhodocyclales</taxon>
        <taxon>Zoogloeaceae</taxon>
        <taxon>Azoarcus</taxon>
    </lineage>
</organism>
<dbReference type="PANTHER" id="PTHR43777:SF1">
    <property type="entry name" value="MOLYBDENUM COFACTOR CYTIDYLYLTRANSFERASE"/>
    <property type="match status" value="1"/>
</dbReference>
<protein>
    <submittedName>
        <fullName evidence="3">NTP transferase domain-containing protein</fullName>
    </submittedName>
</protein>
<evidence type="ECO:0000256" key="1">
    <source>
        <dbReference type="ARBA" id="ARBA00022842"/>
    </source>
</evidence>
<dbReference type="AlphaFoldDB" id="A0A972FAM3"/>
<dbReference type="Gene3D" id="3.90.550.10">
    <property type="entry name" value="Spore Coat Polysaccharide Biosynthesis Protein SpsA, Chain A"/>
    <property type="match status" value="1"/>
</dbReference>
<gene>
    <name evidence="3" type="ORF">GPA21_09505</name>
</gene>
<dbReference type="InterPro" id="IPR025877">
    <property type="entry name" value="MobA-like_NTP_Trfase"/>
</dbReference>
<dbReference type="InterPro" id="IPR029044">
    <property type="entry name" value="Nucleotide-diphossugar_trans"/>
</dbReference>
<dbReference type="PANTHER" id="PTHR43777">
    <property type="entry name" value="MOLYBDENUM COFACTOR CYTIDYLYLTRANSFERASE"/>
    <property type="match status" value="1"/>
</dbReference>
<evidence type="ECO:0000313" key="4">
    <source>
        <dbReference type="Proteomes" id="UP000599523"/>
    </source>
</evidence>
<dbReference type="SUPFAM" id="SSF53448">
    <property type="entry name" value="Nucleotide-diphospho-sugar transferases"/>
    <property type="match status" value="1"/>
</dbReference>
<dbReference type="RefSeq" id="WP_168987965.1">
    <property type="nucleotide sequence ID" value="NZ_CAWPHM010000272.1"/>
</dbReference>
<comment type="caution">
    <text evidence="3">The sequence shown here is derived from an EMBL/GenBank/DDBJ whole genome shotgun (WGS) entry which is preliminary data.</text>
</comment>
<sequence>MGCPLKQGGGLYARVAVGAVLLAAGEGSRMGGVAKPLIRLQGVPLIRRQLVALSGAGVDEVVVVTGHRHEAVEAVIQDFPVTLVHNPDYAQGQQGSVRRGLEALSPRLDAVLVLLADQPLIGAGDLTELISAFKKRPSGHVVVPMVDGQRGNPIMLDAEARDEILASGRNLGCRNLVDRNPELVHAFETANRRFVTDLDTREDVEALAARTGWRFDLPDTATV</sequence>
<proteinExistence type="predicted"/>
<reference evidence="3" key="1">
    <citation type="submission" date="2019-12" db="EMBL/GenBank/DDBJ databases">
        <title>Comparative genomics gives insights into the taxonomy of the Azoarcus-Aromatoleum group and reveals separate origins of nif in the plant-associated Azoarcus and non-plant-associated Aromatoleum sub-groups.</title>
        <authorList>
            <person name="Lafos M."/>
            <person name="Maluk M."/>
            <person name="Batista M."/>
            <person name="Junghare M."/>
            <person name="Carmona M."/>
            <person name="Faoro H."/>
            <person name="Cruz L.M."/>
            <person name="Battistoni F."/>
            <person name="De Souza E."/>
            <person name="Pedrosa F."/>
            <person name="Chen W.-M."/>
            <person name="Poole P.S."/>
            <person name="Dixon R.A."/>
            <person name="James E.K."/>
        </authorList>
    </citation>
    <scope>NUCLEOTIDE SEQUENCE</scope>
    <source>
        <strain evidence="3">NSC3</strain>
    </source>
</reference>
<evidence type="ECO:0000313" key="3">
    <source>
        <dbReference type="EMBL" id="NMG03209.1"/>
    </source>
</evidence>
<keyword evidence="3" id="KW-0808">Transferase</keyword>
<dbReference type="EMBL" id="WTVM01000047">
    <property type="protein sequence ID" value="NMG03209.1"/>
    <property type="molecule type" value="Genomic_DNA"/>
</dbReference>